<keyword evidence="1" id="KW-0805">Transcription regulation</keyword>
<protein>
    <submittedName>
        <fullName evidence="5">AraC family transcriptional regulator</fullName>
    </submittedName>
</protein>
<keyword evidence="2" id="KW-0238">DNA-binding</keyword>
<evidence type="ECO:0000313" key="6">
    <source>
        <dbReference type="Proteomes" id="UP000298471"/>
    </source>
</evidence>
<dbReference type="Pfam" id="PF20240">
    <property type="entry name" value="DUF6597"/>
    <property type="match status" value="1"/>
</dbReference>
<gene>
    <name evidence="5" type="ORF">E5K02_24695</name>
</gene>
<feature type="domain" description="HTH araC/xylS-type" evidence="4">
    <location>
        <begin position="160"/>
        <end position="238"/>
    </location>
</feature>
<evidence type="ECO:0000256" key="1">
    <source>
        <dbReference type="ARBA" id="ARBA00023015"/>
    </source>
</evidence>
<dbReference type="Pfam" id="PF12833">
    <property type="entry name" value="HTH_18"/>
    <property type="match status" value="1"/>
</dbReference>
<dbReference type="OrthoDB" id="635259at2"/>
<reference evidence="5 6" key="1">
    <citation type="submission" date="2019-04" db="EMBL/GenBank/DDBJ databases">
        <authorList>
            <person name="Feng G."/>
            <person name="Zhang J."/>
            <person name="Zhu H."/>
        </authorList>
    </citation>
    <scope>NUCLEOTIDE SEQUENCE [LARGE SCALE GENOMIC DNA]</scope>
    <source>
        <strain evidence="5 6">9PBR-1</strain>
    </source>
</reference>
<evidence type="ECO:0000256" key="3">
    <source>
        <dbReference type="ARBA" id="ARBA00023163"/>
    </source>
</evidence>
<dbReference type="GO" id="GO:0003700">
    <property type="term" value="F:DNA-binding transcription factor activity"/>
    <property type="evidence" value="ECO:0007669"/>
    <property type="project" value="InterPro"/>
</dbReference>
<sequence>MPFVDLEYRAVKPALMLAPFVESFWMLVNPTDVAVPVVLVPDGRVDVLFCFSAEAPYRVLLLGLQNRPEDQVISPYSTMFAISCTLLAVEYLLPAQGGSLLHDGRELPDDYLGMSAEDLRNFDRFCANASARLTHALPNAIDPRKRTLFALLYASGGSRSVQALAEAAGWSPREINRYFTRLFGLSLKAYSSILRFRATWPQLKAGHLYADGDFADQAHFIREVRKYTGAAPKQVARNYDDRFIQFSTLPEK</sequence>
<dbReference type="InterPro" id="IPR050204">
    <property type="entry name" value="AraC_XylS_family_regulators"/>
</dbReference>
<evidence type="ECO:0000259" key="4">
    <source>
        <dbReference type="PROSITE" id="PS01124"/>
    </source>
</evidence>
<comment type="caution">
    <text evidence="5">The sequence shown here is derived from an EMBL/GenBank/DDBJ whole genome shotgun (WGS) entry which is preliminary data.</text>
</comment>
<dbReference type="PANTHER" id="PTHR46796">
    <property type="entry name" value="HTH-TYPE TRANSCRIPTIONAL ACTIVATOR RHAS-RELATED"/>
    <property type="match status" value="1"/>
</dbReference>
<evidence type="ECO:0000313" key="5">
    <source>
        <dbReference type="EMBL" id="TGE20966.1"/>
    </source>
</evidence>
<dbReference type="SMART" id="SM00342">
    <property type="entry name" value="HTH_ARAC"/>
    <property type="match status" value="1"/>
</dbReference>
<dbReference type="RefSeq" id="WP_135399099.1">
    <property type="nucleotide sequence ID" value="NZ_SRMB01000008.1"/>
</dbReference>
<dbReference type="PANTHER" id="PTHR46796:SF15">
    <property type="entry name" value="BLL1074 PROTEIN"/>
    <property type="match status" value="1"/>
</dbReference>
<name>A0A4Z0PUL4_9BACT</name>
<dbReference type="PROSITE" id="PS01124">
    <property type="entry name" value="HTH_ARAC_FAMILY_2"/>
    <property type="match status" value="1"/>
</dbReference>
<keyword evidence="3" id="KW-0804">Transcription</keyword>
<organism evidence="5 6">
    <name type="scientific">Hymenobacter metallicola</name>
    <dbReference type="NCBI Taxonomy" id="2563114"/>
    <lineage>
        <taxon>Bacteria</taxon>
        <taxon>Pseudomonadati</taxon>
        <taxon>Bacteroidota</taxon>
        <taxon>Cytophagia</taxon>
        <taxon>Cytophagales</taxon>
        <taxon>Hymenobacteraceae</taxon>
        <taxon>Hymenobacter</taxon>
    </lineage>
</organism>
<dbReference type="Gene3D" id="1.10.10.60">
    <property type="entry name" value="Homeodomain-like"/>
    <property type="match status" value="1"/>
</dbReference>
<keyword evidence="6" id="KW-1185">Reference proteome</keyword>
<accession>A0A4Z0PUL4</accession>
<dbReference type="GO" id="GO:0043565">
    <property type="term" value="F:sequence-specific DNA binding"/>
    <property type="evidence" value="ECO:0007669"/>
    <property type="project" value="InterPro"/>
</dbReference>
<dbReference type="InterPro" id="IPR018060">
    <property type="entry name" value="HTH_AraC"/>
</dbReference>
<proteinExistence type="predicted"/>
<dbReference type="AlphaFoldDB" id="A0A4Z0PUL4"/>
<dbReference type="InterPro" id="IPR046532">
    <property type="entry name" value="DUF6597"/>
</dbReference>
<dbReference type="EMBL" id="SRMB01000008">
    <property type="protein sequence ID" value="TGE20966.1"/>
    <property type="molecule type" value="Genomic_DNA"/>
</dbReference>
<dbReference type="Proteomes" id="UP000298471">
    <property type="component" value="Unassembled WGS sequence"/>
</dbReference>
<evidence type="ECO:0000256" key="2">
    <source>
        <dbReference type="ARBA" id="ARBA00023125"/>
    </source>
</evidence>